<sequence>MTRLFWTKRSAEQRKLCPGPPLPADFDIQDQFHEPETGVVDQNPSLPSSIIVPDCNIHYVPPELLAAIMLLTQSDISPWTLEGRRWIYVTHVSRYWRQVSLNLPHLWTSVDTSWAAIATSFIRRSGTAPLSLKINLQAKSSWLECQAINFALTHFTRTKELHLSFDGVHELAKISSSLYRPGFTSVLQSLVSLETTNVHLPYPPGLLGNLKTLKVHWVGVRHHISGDFLSILSTLEYCTELESFELRNKSGSLPTDDVVPPSRIVCLPRLRHISLASHYSSTAIHLLNHLTLPELVSVVTSGYAEAHTNHPSVLPTLLMSLDSCLVSMYDSDVHAWFSSKANPERTMEVRLRLPQNPWGSMMADSFNIFQPVFRAAFSQLHSLFLIIGFSSLTSLSIPHPFPTTKWVEFLQRLPNLRELTFSDLGYNGDCDQSAATLLDALSPEENPITQVTMCCPLLQDITLMKISLKPDPKEKKYAMPPSPHRPRNPVFTCVQDSLWKFVRCRNREHSRLSKLDISECRDFSNLLVEELAPFVDEVLWKKRLLNPELRKVYDINKVKNGWMSE</sequence>
<name>A0A4Y7PL46_9AGAM</name>
<dbReference type="VEuPathDB" id="FungiDB:BD410DRAFT_796049"/>
<evidence type="ECO:0000313" key="2">
    <source>
        <dbReference type="Proteomes" id="UP000294933"/>
    </source>
</evidence>
<organism evidence="1 2">
    <name type="scientific">Rickenella mellea</name>
    <dbReference type="NCBI Taxonomy" id="50990"/>
    <lineage>
        <taxon>Eukaryota</taxon>
        <taxon>Fungi</taxon>
        <taxon>Dikarya</taxon>
        <taxon>Basidiomycota</taxon>
        <taxon>Agaricomycotina</taxon>
        <taxon>Agaricomycetes</taxon>
        <taxon>Hymenochaetales</taxon>
        <taxon>Rickenellaceae</taxon>
        <taxon>Rickenella</taxon>
    </lineage>
</organism>
<reference evidence="1 2" key="1">
    <citation type="submission" date="2018-06" db="EMBL/GenBank/DDBJ databases">
        <title>A transcriptomic atlas of mushroom development highlights an independent origin of complex multicellularity.</title>
        <authorList>
            <consortium name="DOE Joint Genome Institute"/>
            <person name="Krizsan K."/>
            <person name="Almasi E."/>
            <person name="Merenyi Z."/>
            <person name="Sahu N."/>
            <person name="Viragh M."/>
            <person name="Koszo T."/>
            <person name="Mondo S."/>
            <person name="Kiss B."/>
            <person name="Balint B."/>
            <person name="Kues U."/>
            <person name="Barry K."/>
            <person name="Hegedus J.C."/>
            <person name="Henrissat B."/>
            <person name="Johnson J."/>
            <person name="Lipzen A."/>
            <person name="Ohm R."/>
            <person name="Nagy I."/>
            <person name="Pangilinan J."/>
            <person name="Yan J."/>
            <person name="Xiong Y."/>
            <person name="Grigoriev I.V."/>
            <person name="Hibbett D.S."/>
            <person name="Nagy L.G."/>
        </authorList>
    </citation>
    <scope>NUCLEOTIDE SEQUENCE [LARGE SCALE GENOMIC DNA]</scope>
    <source>
        <strain evidence="1 2">SZMC22713</strain>
    </source>
</reference>
<gene>
    <name evidence="1" type="ORF">BD410DRAFT_796049</name>
</gene>
<protein>
    <submittedName>
        <fullName evidence="1">Uncharacterized protein</fullName>
    </submittedName>
</protein>
<keyword evidence="2" id="KW-1185">Reference proteome</keyword>
<proteinExistence type="predicted"/>
<dbReference type="InterPro" id="IPR032675">
    <property type="entry name" value="LRR_dom_sf"/>
</dbReference>
<dbReference type="Proteomes" id="UP000294933">
    <property type="component" value="Unassembled WGS sequence"/>
</dbReference>
<dbReference type="SUPFAM" id="SSF52047">
    <property type="entry name" value="RNI-like"/>
    <property type="match status" value="1"/>
</dbReference>
<dbReference type="Gene3D" id="3.80.10.10">
    <property type="entry name" value="Ribonuclease Inhibitor"/>
    <property type="match status" value="1"/>
</dbReference>
<evidence type="ECO:0000313" key="1">
    <source>
        <dbReference type="EMBL" id="TDL15776.1"/>
    </source>
</evidence>
<dbReference type="OrthoDB" id="2884925at2759"/>
<dbReference type="AlphaFoldDB" id="A0A4Y7PL46"/>
<accession>A0A4Y7PL46</accession>
<dbReference type="EMBL" id="ML170262">
    <property type="protein sequence ID" value="TDL15776.1"/>
    <property type="molecule type" value="Genomic_DNA"/>
</dbReference>